<gene>
    <name evidence="2" type="ORF">EC973_005675</name>
</gene>
<evidence type="ECO:0000313" key="3">
    <source>
        <dbReference type="Proteomes" id="UP000605846"/>
    </source>
</evidence>
<reference evidence="2" key="1">
    <citation type="submission" date="2020-01" db="EMBL/GenBank/DDBJ databases">
        <title>Genome Sequencing of Three Apophysomyces-Like Fungal Strains Confirms a Novel Fungal Genus in the Mucoromycota with divergent Burkholderia-like Endosymbiotic Bacteria.</title>
        <authorList>
            <person name="Stajich J.E."/>
            <person name="Macias A.M."/>
            <person name="Carter-House D."/>
            <person name="Lovett B."/>
            <person name="Kasson L.R."/>
            <person name="Berry K."/>
            <person name="Grigoriev I."/>
            <person name="Chang Y."/>
            <person name="Spatafora J."/>
            <person name="Kasson M.T."/>
        </authorList>
    </citation>
    <scope>NUCLEOTIDE SEQUENCE</scope>
    <source>
        <strain evidence="2">NRRL A-21654</strain>
    </source>
</reference>
<feature type="non-terminal residue" evidence="2">
    <location>
        <position position="1"/>
    </location>
</feature>
<protein>
    <submittedName>
        <fullName evidence="2">Uncharacterized protein</fullName>
    </submittedName>
</protein>
<accession>A0A8H7BP11</accession>
<dbReference type="EMBL" id="JABAYA010000329">
    <property type="protein sequence ID" value="KAF7720962.1"/>
    <property type="molecule type" value="Genomic_DNA"/>
</dbReference>
<proteinExistence type="predicted"/>
<sequence length="141" mass="16337">RHAIDQQPELEHIPEITVTPLLIARHRNDTATERDSNHSYALSHDIDRTSSEELEEDKYASGELAAQEVDILYIDIDGQRLSRSLLDPVYMKAAENLRDTEANTIYTRALQDAWYVLKRISEQTKNGLRQKFQRKLRTQSS</sequence>
<evidence type="ECO:0000313" key="2">
    <source>
        <dbReference type="EMBL" id="KAF7720962.1"/>
    </source>
</evidence>
<feature type="region of interest" description="Disordered" evidence="1">
    <location>
        <begin position="29"/>
        <end position="55"/>
    </location>
</feature>
<keyword evidence="3" id="KW-1185">Reference proteome</keyword>
<dbReference type="Proteomes" id="UP000605846">
    <property type="component" value="Unassembled WGS sequence"/>
</dbReference>
<organism evidence="2 3">
    <name type="scientific">Apophysomyces ossiformis</name>
    <dbReference type="NCBI Taxonomy" id="679940"/>
    <lineage>
        <taxon>Eukaryota</taxon>
        <taxon>Fungi</taxon>
        <taxon>Fungi incertae sedis</taxon>
        <taxon>Mucoromycota</taxon>
        <taxon>Mucoromycotina</taxon>
        <taxon>Mucoromycetes</taxon>
        <taxon>Mucorales</taxon>
        <taxon>Mucorineae</taxon>
        <taxon>Mucoraceae</taxon>
        <taxon>Apophysomyces</taxon>
    </lineage>
</organism>
<comment type="caution">
    <text evidence="2">The sequence shown here is derived from an EMBL/GenBank/DDBJ whole genome shotgun (WGS) entry which is preliminary data.</text>
</comment>
<evidence type="ECO:0000256" key="1">
    <source>
        <dbReference type="SAM" id="MobiDB-lite"/>
    </source>
</evidence>
<dbReference type="AlphaFoldDB" id="A0A8H7BP11"/>
<name>A0A8H7BP11_9FUNG</name>